<accession>A0AAI8VPT2</accession>
<feature type="chain" id="PRO_5042548251" evidence="1">
    <location>
        <begin position="24"/>
        <end position="184"/>
    </location>
</feature>
<keyword evidence="1" id="KW-0732">Signal</keyword>
<reference evidence="2" key="1">
    <citation type="submission" date="2023-10" db="EMBL/GenBank/DDBJ databases">
        <authorList>
            <person name="Hackl T."/>
        </authorList>
    </citation>
    <scope>NUCLEOTIDE SEQUENCE</scope>
</reference>
<evidence type="ECO:0000313" key="2">
    <source>
        <dbReference type="EMBL" id="CAJ2508473.1"/>
    </source>
</evidence>
<dbReference type="Proteomes" id="UP001295740">
    <property type="component" value="Unassembled WGS sequence"/>
</dbReference>
<sequence>MTIKSFLLHSLALVSMLISSTISQPTATDALAAKTAINSRRDLDDDVKNLKITSQGSGLNRVYAANVFDKDSWTLEVTVHHVVMMSLETELRSDVTDKLLQGWKDSEEETVEVQEEGKESNLFLKLQKAGRADLKDVGDNDLHKDVLRTLFALRQKLSAATMTGFLKKDHEPQAGVRLIFSGKS</sequence>
<evidence type="ECO:0000256" key="1">
    <source>
        <dbReference type="SAM" id="SignalP"/>
    </source>
</evidence>
<gene>
    <name evidence="2" type="ORF">KHLLAP_LOCUS8941</name>
</gene>
<keyword evidence="3" id="KW-1185">Reference proteome</keyword>
<dbReference type="EMBL" id="CAUWAG010000012">
    <property type="protein sequence ID" value="CAJ2508473.1"/>
    <property type="molecule type" value="Genomic_DNA"/>
</dbReference>
<proteinExistence type="predicted"/>
<feature type="signal peptide" evidence="1">
    <location>
        <begin position="1"/>
        <end position="23"/>
    </location>
</feature>
<dbReference type="AlphaFoldDB" id="A0AAI8VPT2"/>
<organism evidence="2 3">
    <name type="scientific">Anthostomella pinea</name>
    <dbReference type="NCBI Taxonomy" id="933095"/>
    <lineage>
        <taxon>Eukaryota</taxon>
        <taxon>Fungi</taxon>
        <taxon>Dikarya</taxon>
        <taxon>Ascomycota</taxon>
        <taxon>Pezizomycotina</taxon>
        <taxon>Sordariomycetes</taxon>
        <taxon>Xylariomycetidae</taxon>
        <taxon>Xylariales</taxon>
        <taxon>Xylariaceae</taxon>
        <taxon>Anthostomella</taxon>
    </lineage>
</organism>
<name>A0AAI8VPT2_9PEZI</name>
<protein>
    <submittedName>
        <fullName evidence="2">Uu.00g134990.m01.CDS01</fullName>
    </submittedName>
</protein>
<evidence type="ECO:0000313" key="3">
    <source>
        <dbReference type="Proteomes" id="UP001295740"/>
    </source>
</evidence>
<comment type="caution">
    <text evidence="2">The sequence shown here is derived from an EMBL/GenBank/DDBJ whole genome shotgun (WGS) entry which is preliminary data.</text>
</comment>